<dbReference type="SUPFAM" id="SSF56112">
    <property type="entry name" value="Protein kinase-like (PK-like)"/>
    <property type="match status" value="1"/>
</dbReference>
<evidence type="ECO:0000313" key="3">
    <source>
        <dbReference type="Proteomes" id="UP001595765"/>
    </source>
</evidence>
<comment type="caution">
    <text evidence="2">The sequence shown here is derived from an EMBL/GenBank/DDBJ whole genome shotgun (WGS) entry which is preliminary data.</text>
</comment>
<reference evidence="3" key="1">
    <citation type="journal article" date="2019" name="Int. J. Syst. Evol. Microbiol.">
        <title>The Global Catalogue of Microorganisms (GCM) 10K type strain sequencing project: providing services to taxonomists for standard genome sequencing and annotation.</title>
        <authorList>
            <consortium name="The Broad Institute Genomics Platform"/>
            <consortium name="The Broad Institute Genome Sequencing Center for Infectious Disease"/>
            <person name="Wu L."/>
            <person name="Ma J."/>
        </authorList>
    </citation>
    <scope>NUCLEOTIDE SEQUENCE [LARGE SCALE GENOMIC DNA]</scope>
    <source>
        <strain evidence="3">CGMCC 4.7237</strain>
    </source>
</reference>
<dbReference type="Proteomes" id="UP001595765">
    <property type="component" value="Unassembled WGS sequence"/>
</dbReference>
<dbReference type="Pfam" id="PF01636">
    <property type="entry name" value="APH"/>
    <property type="match status" value="1"/>
</dbReference>
<keyword evidence="3" id="KW-1185">Reference proteome</keyword>
<gene>
    <name evidence="2" type="ORF">ACFO3J_01710</name>
</gene>
<feature type="domain" description="Aminoglycoside phosphotransferase" evidence="1">
    <location>
        <begin position="34"/>
        <end position="257"/>
    </location>
</feature>
<evidence type="ECO:0000259" key="1">
    <source>
        <dbReference type="Pfam" id="PF01636"/>
    </source>
</evidence>
<evidence type="ECO:0000313" key="2">
    <source>
        <dbReference type="EMBL" id="MFC4030184.1"/>
    </source>
</evidence>
<dbReference type="Gene3D" id="3.90.1200.10">
    <property type="match status" value="1"/>
</dbReference>
<dbReference type="RefSeq" id="WP_386425244.1">
    <property type="nucleotide sequence ID" value="NZ_JBHSBB010000002.1"/>
</dbReference>
<dbReference type="InterPro" id="IPR052077">
    <property type="entry name" value="CcrZ_PhaseVar_Mediator"/>
</dbReference>
<organism evidence="2 3">
    <name type="scientific">Streptomyces polygonati</name>
    <dbReference type="NCBI Taxonomy" id="1617087"/>
    <lineage>
        <taxon>Bacteria</taxon>
        <taxon>Bacillati</taxon>
        <taxon>Actinomycetota</taxon>
        <taxon>Actinomycetes</taxon>
        <taxon>Kitasatosporales</taxon>
        <taxon>Streptomycetaceae</taxon>
        <taxon>Streptomyces</taxon>
    </lineage>
</organism>
<dbReference type="PANTHER" id="PTHR40086">
    <property type="entry name" value="PHOSPHOTRANSFERASE YTMP-RELATED"/>
    <property type="match status" value="1"/>
</dbReference>
<proteinExistence type="predicted"/>
<name>A0ABV8HEC0_9ACTN</name>
<dbReference type="InterPro" id="IPR011009">
    <property type="entry name" value="Kinase-like_dom_sf"/>
</dbReference>
<dbReference type="PANTHER" id="PTHR40086:SF1">
    <property type="entry name" value="CELL CYCLE REGULATOR CCRZ"/>
    <property type="match status" value="1"/>
</dbReference>
<sequence>MKGYHHHAYAVRVPSGSPLAGDFRWLKLREPRSDVLWYDMRRFRSEERLLQALDGRVPRIPRVSRLPVGAGWMTFTGFIEGTTLDRVPGPVGRVAERFMDQIEELFRALAAVDRPPLPRDGALEWGCAEPADCPDPADSAGSSAFLRGLVHYSVEHAYAAELVSLRDLLGELGMDADTLRDFGRRLPRLTDRRPQLLHADLHRKNLVVDRSGGLWTIDWELALFGDPLYDLATHLHLMAYRPDQEEEMILRWKRAVGAEASLGADEDLPLYRTYKRLQSVYTDIVRGAARLREEGGERRLRGTAALAHKAMTVAKESLGIEKVPPLPAMEAAFSAWCASHPGPASRATADTPQIG</sequence>
<dbReference type="EMBL" id="JBHSBB010000002">
    <property type="protein sequence ID" value="MFC4030184.1"/>
    <property type="molecule type" value="Genomic_DNA"/>
</dbReference>
<accession>A0ABV8HEC0</accession>
<dbReference type="InterPro" id="IPR002575">
    <property type="entry name" value="Aminoglycoside_PTrfase"/>
</dbReference>
<protein>
    <submittedName>
        <fullName evidence="2">Phosphotransferase</fullName>
    </submittedName>
</protein>